<dbReference type="Gene3D" id="3.30.565.10">
    <property type="entry name" value="Histidine kinase-like ATPase, C-terminal domain"/>
    <property type="match status" value="1"/>
</dbReference>
<dbReference type="InterPro" id="IPR036890">
    <property type="entry name" value="HATPase_C_sf"/>
</dbReference>
<organism evidence="9 10">
    <name type="scientific">Thioflexithrix psekupsensis</name>
    <dbReference type="NCBI Taxonomy" id="1570016"/>
    <lineage>
        <taxon>Bacteria</taxon>
        <taxon>Pseudomonadati</taxon>
        <taxon>Pseudomonadota</taxon>
        <taxon>Gammaproteobacteria</taxon>
        <taxon>Thiotrichales</taxon>
        <taxon>Thioflexithrix</taxon>
    </lineage>
</organism>
<feature type="domain" description="Response regulatory" evidence="8">
    <location>
        <begin position="9"/>
        <end position="131"/>
    </location>
</feature>
<dbReference type="InterPro" id="IPR003661">
    <property type="entry name" value="HisK_dim/P_dom"/>
</dbReference>
<evidence type="ECO:0000313" key="10">
    <source>
        <dbReference type="Proteomes" id="UP000194798"/>
    </source>
</evidence>
<evidence type="ECO:0000313" key="9">
    <source>
        <dbReference type="EMBL" id="OUD12496.1"/>
    </source>
</evidence>
<dbReference type="InterPro" id="IPR011006">
    <property type="entry name" value="CheY-like_superfamily"/>
</dbReference>
<dbReference type="InterPro" id="IPR003594">
    <property type="entry name" value="HATPase_dom"/>
</dbReference>
<evidence type="ECO:0000259" key="8">
    <source>
        <dbReference type="PROSITE" id="PS50110"/>
    </source>
</evidence>
<dbReference type="Pfam" id="PF02518">
    <property type="entry name" value="HATPase_c"/>
    <property type="match status" value="1"/>
</dbReference>
<dbReference type="PANTHER" id="PTHR43047:SF72">
    <property type="entry name" value="OSMOSENSING HISTIDINE PROTEIN KINASE SLN1"/>
    <property type="match status" value="1"/>
</dbReference>
<evidence type="ECO:0000256" key="3">
    <source>
        <dbReference type="ARBA" id="ARBA00022553"/>
    </source>
</evidence>
<sequence>MLAEQSQGNLLIVDDNVANISVLFDFLTLYGFDIKVAEDGVEALRIMEDTELAVEQKPELILLDILMNNMNGFETCRRLKMNPETKDIPVIFMTSLADTDSKIKGFELGAVDYVTKPFSQDEVLARIRTHLTLRRLRKKLERQNEELDAFSRTVAHDLKNPLGALTGLTDDLLENDPSNLNERQLKNIDYIRQSTKKMSDIVSALLLLAGVSKTKVTLTPLAMGEIVEQVKERLKLNIEKTQAELFLPEIWPVAYGYAPWVEEVWTNYLSNAIKYGGMPPKLYLGAKLETHYVRFWVRDNGEGLSEASKSRLFTPFTRLNRSIERKQEGTGLGLSIVRAIVEKLGGQVGVESEEGQGSLFYFTLPVP</sequence>
<dbReference type="CDD" id="cd19920">
    <property type="entry name" value="REC_PA4781-like"/>
    <property type="match status" value="1"/>
</dbReference>
<dbReference type="PRINTS" id="PR00344">
    <property type="entry name" value="BCTRLSENSOR"/>
</dbReference>
<dbReference type="PROSITE" id="PS50110">
    <property type="entry name" value="RESPONSE_REGULATORY"/>
    <property type="match status" value="1"/>
</dbReference>
<dbReference type="InterPro" id="IPR005467">
    <property type="entry name" value="His_kinase_dom"/>
</dbReference>
<dbReference type="SMART" id="SM00448">
    <property type="entry name" value="REC"/>
    <property type="match status" value="1"/>
</dbReference>
<dbReference type="EMBL" id="MSLT01000023">
    <property type="protein sequence ID" value="OUD12496.1"/>
    <property type="molecule type" value="Genomic_DNA"/>
</dbReference>
<dbReference type="GO" id="GO:0005886">
    <property type="term" value="C:plasma membrane"/>
    <property type="evidence" value="ECO:0007669"/>
    <property type="project" value="TreeGrafter"/>
</dbReference>
<dbReference type="Gene3D" id="3.40.50.2300">
    <property type="match status" value="1"/>
</dbReference>
<evidence type="ECO:0000256" key="6">
    <source>
        <dbReference type="PROSITE-ProRule" id="PRU00169"/>
    </source>
</evidence>
<evidence type="ECO:0000256" key="4">
    <source>
        <dbReference type="ARBA" id="ARBA00022679"/>
    </source>
</evidence>
<dbReference type="OrthoDB" id="9816273at2"/>
<proteinExistence type="predicted"/>
<evidence type="ECO:0000256" key="1">
    <source>
        <dbReference type="ARBA" id="ARBA00000085"/>
    </source>
</evidence>
<keyword evidence="5 9" id="KW-0418">Kinase</keyword>
<dbReference type="GO" id="GO:0000155">
    <property type="term" value="F:phosphorelay sensor kinase activity"/>
    <property type="evidence" value="ECO:0007669"/>
    <property type="project" value="InterPro"/>
</dbReference>
<dbReference type="Proteomes" id="UP000194798">
    <property type="component" value="Unassembled WGS sequence"/>
</dbReference>
<dbReference type="SMART" id="SM00387">
    <property type="entry name" value="HATPase_c"/>
    <property type="match status" value="1"/>
</dbReference>
<dbReference type="EC" id="2.7.13.3" evidence="2"/>
<dbReference type="RefSeq" id="WP_086489446.1">
    <property type="nucleotide sequence ID" value="NZ_MSLT01000023.1"/>
</dbReference>
<dbReference type="Gene3D" id="1.10.287.130">
    <property type="match status" value="1"/>
</dbReference>
<evidence type="ECO:0000256" key="2">
    <source>
        <dbReference type="ARBA" id="ARBA00012438"/>
    </source>
</evidence>
<dbReference type="InterPro" id="IPR004358">
    <property type="entry name" value="Sig_transdc_His_kin-like_C"/>
</dbReference>
<name>A0A251X526_9GAMM</name>
<protein>
    <recommendedName>
        <fullName evidence="2">histidine kinase</fullName>
        <ecNumber evidence="2">2.7.13.3</ecNumber>
    </recommendedName>
</protein>
<accession>A0A251X526</accession>
<feature type="domain" description="Histidine kinase" evidence="7">
    <location>
        <begin position="153"/>
        <end position="367"/>
    </location>
</feature>
<dbReference type="SMART" id="SM00388">
    <property type="entry name" value="HisKA"/>
    <property type="match status" value="1"/>
</dbReference>
<keyword evidence="10" id="KW-1185">Reference proteome</keyword>
<dbReference type="PROSITE" id="PS50109">
    <property type="entry name" value="HIS_KIN"/>
    <property type="match status" value="1"/>
</dbReference>
<dbReference type="AlphaFoldDB" id="A0A251X526"/>
<reference evidence="9 10" key="1">
    <citation type="submission" date="2016-12" db="EMBL/GenBank/DDBJ databases">
        <title>Thioflexothrix psekupsii D3 genome sequencing and assembly.</title>
        <authorList>
            <person name="Fomenkov A."/>
            <person name="Vincze T."/>
            <person name="Grabovich M."/>
            <person name="Anton B.P."/>
            <person name="Dubinina G."/>
            <person name="Orlova M."/>
            <person name="Belousova E."/>
            <person name="Roberts R.J."/>
        </authorList>
    </citation>
    <scope>NUCLEOTIDE SEQUENCE [LARGE SCALE GENOMIC DNA]</scope>
    <source>
        <strain evidence="9">D3</strain>
    </source>
</reference>
<dbReference type="CDD" id="cd00082">
    <property type="entry name" value="HisKA"/>
    <property type="match status" value="1"/>
</dbReference>
<dbReference type="InterPro" id="IPR001789">
    <property type="entry name" value="Sig_transdc_resp-reg_receiver"/>
</dbReference>
<feature type="modified residue" description="4-aspartylphosphate" evidence="6">
    <location>
        <position position="64"/>
    </location>
</feature>
<dbReference type="SUPFAM" id="SSF55874">
    <property type="entry name" value="ATPase domain of HSP90 chaperone/DNA topoisomerase II/histidine kinase"/>
    <property type="match status" value="1"/>
</dbReference>
<evidence type="ECO:0000259" key="7">
    <source>
        <dbReference type="PROSITE" id="PS50109"/>
    </source>
</evidence>
<comment type="caution">
    <text evidence="9">The sequence shown here is derived from an EMBL/GenBank/DDBJ whole genome shotgun (WGS) entry which is preliminary data.</text>
</comment>
<keyword evidence="4" id="KW-0808">Transferase</keyword>
<dbReference type="Pfam" id="PF00072">
    <property type="entry name" value="Response_reg"/>
    <property type="match status" value="1"/>
</dbReference>
<keyword evidence="3 6" id="KW-0597">Phosphoprotein</keyword>
<dbReference type="Pfam" id="PF00512">
    <property type="entry name" value="HisKA"/>
    <property type="match status" value="1"/>
</dbReference>
<dbReference type="GO" id="GO:0009927">
    <property type="term" value="F:histidine phosphotransfer kinase activity"/>
    <property type="evidence" value="ECO:0007669"/>
    <property type="project" value="TreeGrafter"/>
</dbReference>
<evidence type="ECO:0000256" key="5">
    <source>
        <dbReference type="ARBA" id="ARBA00022777"/>
    </source>
</evidence>
<dbReference type="PANTHER" id="PTHR43047">
    <property type="entry name" value="TWO-COMPONENT HISTIDINE PROTEIN KINASE"/>
    <property type="match status" value="1"/>
</dbReference>
<dbReference type="SUPFAM" id="SSF52172">
    <property type="entry name" value="CheY-like"/>
    <property type="match status" value="1"/>
</dbReference>
<comment type="catalytic activity">
    <reaction evidence="1">
        <text>ATP + protein L-histidine = ADP + protein N-phospho-L-histidine.</text>
        <dbReference type="EC" id="2.7.13.3"/>
    </reaction>
</comment>
<gene>
    <name evidence="9" type="ORF">TPSD3_15480</name>
</gene>